<dbReference type="InterPro" id="IPR027963">
    <property type="entry name" value="MEIOC"/>
</dbReference>
<organism evidence="2 3">
    <name type="scientific">Liparis tanakae</name>
    <name type="common">Tanaka's snailfish</name>
    <dbReference type="NCBI Taxonomy" id="230148"/>
    <lineage>
        <taxon>Eukaryota</taxon>
        <taxon>Metazoa</taxon>
        <taxon>Chordata</taxon>
        <taxon>Craniata</taxon>
        <taxon>Vertebrata</taxon>
        <taxon>Euteleostomi</taxon>
        <taxon>Actinopterygii</taxon>
        <taxon>Neopterygii</taxon>
        <taxon>Teleostei</taxon>
        <taxon>Neoteleostei</taxon>
        <taxon>Acanthomorphata</taxon>
        <taxon>Eupercaria</taxon>
        <taxon>Perciformes</taxon>
        <taxon>Cottioidei</taxon>
        <taxon>Cottales</taxon>
        <taxon>Liparidae</taxon>
        <taxon>Liparis</taxon>
    </lineage>
</organism>
<feature type="compositionally biased region" description="Basic and acidic residues" evidence="1">
    <location>
        <begin position="224"/>
        <end position="237"/>
    </location>
</feature>
<feature type="region of interest" description="Disordered" evidence="1">
    <location>
        <begin position="456"/>
        <end position="502"/>
    </location>
</feature>
<dbReference type="OrthoDB" id="5978002at2759"/>
<protein>
    <submittedName>
        <fullName evidence="2">Meiosis-specific coiled-coil domain-containing protein MEIOC</fullName>
    </submittedName>
</protein>
<comment type="caution">
    <text evidence="2">The sequence shown here is derived from an EMBL/GenBank/DDBJ whole genome shotgun (WGS) entry which is preliminary data.</text>
</comment>
<dbReference type="GO" id="GO:0007144">
    <property type="term" value="P:female meiosis I"/>
    <property type="evidence" value="ECO:0007669"/>
    <property type="project" value="TreeGrafter"/>
</dbReference>
<dbReference type="GO" id="GO:0048255">
    <property type="term" value="P:mRNA stabilization"/>
    <property type="evidence" value="ECO:0007669"/>
    <property type="project" value="TreeGrafter"/>
</dbReference>
<dbReference type="GO" id="GO:0007141">
    <property type="term" value="P:male meiosis I"/>
    <property type="evidence" value="ECO:0007669"/>
    <property type="project" value="TreeGrafter"/>
</dbReference>
<evidence type="ECO:0000313" key="3">
    <source>
        <dbReference type="Proteomes" id="UP000314294"/>
    </source>
</evidence>
<dbReference type="EMBL" id="SRLO01000912">
    <property type="protein sequence ID" value="TNN44313.1"/>
    <property type="molecule type" value="Genomic_DNA"/>
</dbReference>
<name>A0A4Z2FU61_9TELE</name>
<dbReference type="Pfam" id="PF15189">
    <property type="entry name" value="MEIOC"/>
    <property type="match status" value="2"/>
</dbReference>
<feature type="region of interest" description="Disordered" evidence="1">
    <location>
        <begin position="181"/>
        <end position="261"/>
    </location>
</feature>
<proteinExistence type="predicted"/>
<dbReference type="PANTHER" id="PTHR33861:SF4">
    <property type="entry name" value="MEIOSIS-SPECIFIC COILED-COIL DOMAIN-CONTAINING PROTEIN MEIOC"/>
    <property type="match status" value="1"/>
</dbReference>
<feature type="region of interest" description="Disordered" evidence="1">
    <location>
        <begin position="143"/>
        <end position="167"/>
    </location>
</feature>
<feature type="region of interest" description="Disordered" evidence="1">
    <location>
        <begin position="627"/>
        <end position="646"/>
    </location>
</feature>
<dbReference type="GO" id="GO:0005634">
    <property type="term" value="C:nucleus"/>
    <property type="evidence" value="ECO:0007669"/>
    <property type="project" value="TreeGrafter"/>
</dbReference>
<feature type="compositionally biased region" description="Polar residues" evidence="1">
    <location>
        <begin position="251"/>
        <end position="260"/>
    </location>
</feature>
<feature type="compositionally biased region" description="Low complexity" evidence="1">
    <location>
        <begin position="630"/>
        <end position="639"/>
    </location>
</feature>
<keyword evidence="3" id="KW-1185">Reference proteome</keyword>
<dbReference type="GO" id="GO:0005737">
    <property type="term" value="C:cytoplasm"/>
    <property type="evidence" value="ECO:0007669"/>
    <property type="project" value="TreeGrafter"/>
</dbReference>
<accession>A0A4Z2FU61</accession>
<reference evidence="2 3" key="1">
    <citation type="submission" date="2019-03" db="EMBL/GenBank/DDBJ databases">
        <title>First draft genome of Liparis tanakae, snailfish: a comprehensive survey of snailfish specific genes.</title>
        <authorList>
            <person name="Kim W."/>
            <person name="Song I."/>
            <person name="Jeong J.-H."/>
            <person name="Kim D."/>
            <person name="Kim S."/>
            <person name="Ryu S."/>
            <person name="Song J.Y."/>
            <person name="Lee S.K."/>
        </authorList>
    </citation>
    <scope>NUCLEOTIDE SEQUENCE [LARGE SCALE GENOMIC DNA]</scope>
    <source>
        <tissue evidence="2">Muscle</tissue>
    </source>
</reference>
<evidence type="ECO:0000256" key="1">
    <source>
        <dbReference type="SAM" id="MobiDB-lite"/>
    </source>
</evidence>
<evidence type="ECO:0000313" key="2">
    <source>
        <dbReference type="EMBL" id="TNN44313.1"/>
    </source>
</evidence>
<dbReference type="AlphaFoldDB" id="A0A4Z2FU61"/>
<dbReference type="Proteomes" id="UP000314294">
    <property type="component" value="Unassembled WGS sequence"/>
</dbReference>
<sequence>MAFDGHQSTFASSLFPTYQHQPNINIGSGNKGSVPLPFVDIPSVSQQEQNTASYLPWSHNAYDDPYGLINCAQNNNKIRKPTDSTDCEGETDLQGLVSNILDETDSQDSYYSEGSLPTCNAVWSPKTLREELLQYFQSEAKTLHHPHPTFPPNYVSRETLSKAPGQSVDSDIKEFYQQSNGVSTNQQWLPNGDQDSYAARPQKLPPGLSLPSRGNAYLSQAPRCKYDNMPSEKDRRNTQPANGLPDLSNVFRPQSETNSPRFHPYYEDEYIQNISNEQYGPPDMNQLVSSFQSFMAGEHDGLYGGDFPSIHRQTAGAPHEDSLVEQWKLNNPAMSTQSAPAMQTQKQMGGEFGTVQVERNGGVGRPIYRRDAFQDPPAFSPHNTEYYQPPKAFSASLNFPKQYQSNAAMHRENTALPMGMGMNQYSKHHIQQGLMQSKLKPQAQREKKRMHMSGFLGEGFSTRPLSHTNARGGDKKPAFSQNPNPDHLGSAPSHRFDGENGMVSAGNTQRLTPYMYAVNDPRRYSNGPIHPPHFSSRATPPYGGCVPGIDAGESMSANESAVLNSYVSDMLSCRGESTYHGMASAATTPMGMNPGGPVIQLYFYLDECYEQLRGLEKERKRTETFLGKRTPPVTNTNLPKTPPNPTRVDHLIVNQMREQARVAILLDRMECLCNTTFHVNVHTALNRHQMAICIAQARRKEELTNASKHQRQRAPFSEDRGTWRRGARRALPSPTLPALTRSCLTDALLLVVALKDLAATTRKMRTALWCALQMTLPKAAQRPEQHVDREATHTERGSSPFEGYSFKVMI</sequence>
<dbReference type="PANTHER" id="PTHR33861">
    <property type="entry name" value="PROTEIN CBG18333"/>
    <property type="match status" value="1"/>
</dbReference>
<feature type="region of interest" description="Disordered" evidence="1">
    <location>
        <begin position="704"/>
        <end position="726"/>
    </location>
</feature>
<gene>
    <name evidence="2" type="primary">Meioc</name>
    <name evidence="2" type="ORF">EYF80_045476</name>
</gene>